<dbReference type="OrthoDB" id="423498at2759"/>
<dbReference type="STRING" id="154538.A0A1M2V6E5"/>
<dbReference type="Gene3D" id="2.120.10.30">
    <property type="entry name" value="TolB, C-terminal domain"/>
    <property type="match status" value="1"/>
</dbReference>
<dbReference type="InterPro" id="IPR013658">
    <property type="entry name" value="SGL"/>
</dbReference>
<dbReference type="InterPro" id="IPR011042">
    <property type="entry name" value="6-blade_b-propeller_TolB-like"/>
</dbReference>
<feature type="signal peptide" evidence="1">
    <location>
        <begin position="1"/>
        <end position="20"/>
    </location>
</feature>
<name>A0A1M2V6E5_TRAPU</name>
<keyword evidence="4" id="KW-1185">Reference proteome</keyword>
<dbReference type="EMBL" id="MNAD01001628">
    <property type="protein sequence ID" value="OJT03155.1"/>
    <property type="molecule type" value="Genomic_DNA"/>
</dbReference>
<dbReference type="InterPro" id="IPR052988">
    <property type="entry name" value="Oryzine_lactonohydrolase"/>
</dbReference>
<evidence type="ECO:0000313" key="4">
    <source>
        <dbReference type="Proteomes" id="UP000184267"/>
    </source>
</evidence>
<sequence>MVAASSIAVITVGFASWAYATLQSPPAPQPQPRAVNATILPPQAVLVNSRSFAALGNNGTFRQSALTEFFNPTNTSPPFFQVFDPAFLRILGPSATVRAVAANPTFAFAHEAPIWLPSTDEVTFASNDGGALGMSDIDHNNQVSKISLKEVAAAIKAAGHGTAAVNVSVTKLDLPDTIQMTNGGTGPFNGDLILINSGRGPLPPSVALVNPSPPHNTTVLLDNFFGRQFNSLNDAKIRPGTNKIFFTDVTYGFLNHFRPLPLMPNQVYRLDPETRAVRVVADGFDRCNGIAFSRDGKTAFVSDTGLNEGFLGNNQTQPATIYAYDVDPKTEAFKNRRVFAYVDTGIADGMQLDADDNLYAGCGDGVHVWGPDGTLLGKIFLGTTSANLVFAGNQRLVIMAETTIYLAQIAAKANKLSFP</sequence>
<dbReference type="OMA" id="RVYAGCG"/>
<evidence type="ECO:0000256" key="1">
    <source>
        <dbReference type="SAM" id="SignalP"/>
    </source>
</evidence>
<keyword evidence="1" id="KW-0732">Signal</keyword>
<dbReference type="Proteomes" id="UP000184267">
    <property type="component" value="Unassembled WGS sequence"/>
</dbReference>
<organism evidence="3 4">
    <name type="scientific">Trametes pubescens</name>
    <name type="common">White-rot fungus</name>
    <dbReference type="NCBI Taxonomy" id="154538"/>
    <lineage>
        <taxon>Eukaryota</taxon>
        <taxon>Fungi</taxon>
        <taxon>Dikarya</taxon>
        <taxon>Basidiomycota</taxon>
        <taxon>Agaricomycotina</taxon>
        <taxon>Agaricomycetes</taxon>
        <taxon>Polyporales</taxon>
        <taxon>Polyporaceae</taxon>
        <taxon>Trametes</taxon>
    </lineage>
</organism>
<dbReference type="AlphaFoldDB" id="A0A1M2V6E5"/>
<dbReference type="PANTHER" id="PTHR47064:SF2">
    <property type="entry name" value="SMP-30_GLUCONOLACTONASE_LRE-LIKE REGION DOMAIN-CONTAINING PROTEIN-RELATED"/>
    <property type="match status" value="1"/>
</dbReference>
<feature type="domain" description="SMP-30/Gluconolactonase/LRE-like region" evidence="2">
    <location>
        <begin position="112"/>
        <end position="395"/>
    </location>
</feature>
<protein>
    <submittedName>
        <fullName evidence="3">Gluconolactonase</fullName>
    </submittedName>
</protein>
<dbReference type="SUPFAM" id="SSF63829">
    <property type="entry name" value="Calcium-dependent phosphotriesterase"/>
    <property type="match status" value="1"/>
</dbReference>
<comment type="caution">
    <text evidence="3">The sequence shown here is derived from an EMBL/GenBank/DDBJ whole genome shotgun (WGS) entry which is preliminary data.</text>
</comment>
<proteinExistence type="predicted"/>
<reference evidence="3 4" key="1">
    <citation type="submission" date="2016-10" db="EMBL/GenBank/DDBJ databases">
        <title>Genome sequence of the basidiomycete white-rot fungus Trametes pubescens.</title>
        <authorList>
            <person name="Makela M.R."/>
            <person name="Granchi Z."/>
            <person name="Peng M."/>
            <person name="De Vries R.P."/>
            <person name="Grigoriev I."/>
            <person name="Riley R."/>
            <person name="Hilden K."/>
        </authorList>
    </citation>
    <scope>NUCLEOTIDE SEQUENCE [LARGE SCALE GENOMIC DNA]</scope>
    <source>
        <strain evidence="3 4">FBCC735</strain>
    </source>
</reference>
<accession>A0A1M2V6E5</accession>
<gene>
    <name evidence="3" type="ORF">TRAPUB_6262</name>
</gene>
<evidence type="ECO:0000313" key="3">
    <source>
        <dbReference type="EMBL" id="OJT03155.1"/>
    </source>
</evidence>
<feature type="chain" id="PRO_5012115119" evidence="1">
    <location>
        <begin position="21"/>
        <end position="419"/>
    </location>
</feature>
<dbReference type="Pfam" id="PF08450">
    <property type="entry name" value="SGL"/>
    <property type="match status" value="1"/>
</dbReference>
<evidence type="ECO:0000259" key="2">
    <source>
        <dbReference type="Pfam" id="PF08450"/>
    </source>
</evidence>
<dbReference type="PANTHER" id="PTHR47064">
    <property type="entry name" value="PUTATIVE (AFU_ORTHOLOGUE AFUA_1G08990)-RELATED"/>
    <property type="match status" value="1"/>
</dbReference>